<protein>
    <submittedName>
        <fullName evidence="1">Uncharacterized protein</fullName>
    </submittedName>
</protein>
<dbReference type="OMA" id="WQDDHHA"/>
<dbReference type="RefSeq" id="XP_003036979.1">
    <property type="nucleotide sequence ID" value="XM_003036933.1"/>
</dbReference>
<organism evidence="2">
    <name type="scientific">Schizophyllum commune (strain H4-8 / FGSC 9210)</name>
    <name type="common">Split gill fungus</name>
    <dbReference type="NCBI Taxonomy" id="578458"/>
    <lineage>
        <taxon>Eukaryota</taxon>
        <taxon>Fungi</taxon>
        <taxon>Dikarya</taxon>
        <taxon>Basidiomycota</taxon>
        <taxon>Agaricomycotina</taxon>
        <taxon>Agaricomycetes</taxon>
        <taxon>Agaricomycetidae</taxon>
        <taxon>Agaricales</taxon>
        <taxon>Schizophyllaceae</taxon>
        <taxon>Schizophyllum</taxon>
    </lineage>
</organism>
<keyword evidence="2" id="KW-1185">Reference proteome</keyword>
<proteinExistence type="predicted"/>
<feature type="non-terminal residue" evidence="1">
    <location>
        <position position="532"/>
    </location>
</feature>
<dbReference type="InParanoid" id="D8PM01"/>
<accession>D8PM01</accession>
<gene>
    <name evidence="1" type="ORF">SCHCODRAFT_103396</name>
</gene>
<evidence type="ECO:0000313" key="2">
    <source>
        <dbReference type="Proteomes" id="UP000007431"/>
    </source>
</evidence>
<reference evidence="1 2" key="1">
    <citation type="journal article" date="2010" name="Nat. Biotechnol.">
        <title>Genome sequence of the model mushroom Schizophyllum commune.</title>
        <authorList>
            <person name="Ohm R.A."/>
            <person name="de Jong J.F."/>
            <person name="Lugones L.G."/>
            <person name="Aerts A."/>
            <person name="Kothe E."/>
            <person name="Stajich J.E."/>
            <person name="de Vries R.P."/>
            <person name="Record E."/>
            <person name="Levasseur A."/>
            <person name="Baker S.E."/>
            <person name="Bartholomew K.A."/>
            <person name="Coutinho P.M."/>
            <person name="Erdmann S."/>
            <person name="Fowler T.J."/>
            <person name="Gathman A.C."/>
            <person name="Lombard V."/>
            <person name="Henrissat B."/>
            <person name="Knabe N."/>
            <person name="Kuees U."/>
            <person name="Lilly W.W."/>
            <person name="Lindquist E."/>
            <person name="Lucas S."/>
            <person name="Magnuson J.K."/>
            <person name="Piumi F."/>
            <person name="Raudaskoski M."/>
            <person name="Salamov A."/>
            <person name="Schmutz J."/>
            <person name="Schwarze F.W.M.R."/>
            <person name="vanKuyk P.A."/>
            <person name="Horton J.S."/>
            <person name="Grigoriev I.V."/>
            <person name="Woesten H.A.B."/>
        </authorList>
    </citation>
    <scope>NUCLEOTIDE SEQUENCE [LARGE SCALE GENOMIC DNA]</scope>
    <source>
        <strain evidence="2">H4-8 / FGSC 9210</strain>
    </source>
</reference>
<dbReference type="EMBL" id="GL377302">
    <property type="protein sequence ID" value="EFJ02077.1"/>
    <property type="molecule type" value="Genomic_DNA"/>
</dbReference>
<dbReference type="OrthoDB" id="2882671at2759"/>
<name>D8PM01_SCHCM</name>
<dbReference type="VEuPathDB" id="FungiDB:SCHCODRAFT_02564183"/>
<dbReference type="KEGG" id="scm:SCHCO_02564183"/>
<dbReference type="AlphaFoldDB" id="D8PM01"/>
<sequence>MGLPPSRRISECALAKALFTDHLHQHHAPFADSSGYDLNHGLMGVKNRVAQASSAQGVEHGINAAGRTFVHDTIPTNTRNVAARVDLKCSTPGDHAAFTRAGREIHAVEKPENALPQPIESMTMRPTSPRVQSPIDRLPNELLCAIFLLTGDPSPVSGFPRDQDMHDNGLHPFAVKLYSQAAVTIGRVCSRWMHVACGFPALWTVVDVTYPGARATAILKRCLKYSAGLPLVLWLSRRVNPDDSYYGVDPRFMRLVAANAHRWVEISIQLGDECHALQPLIALPPGSFTALRRARIEFALIHVTDNSLDTLLWRSFYTSPHLVALDWNRTQYIQYSLSSAPLRQLTELGVYSTEPGMLLPILLNCTALEVLFVHIDWPWGPEEDNGTIPLASPVCLPRLRALALRGPYDWAPLFSVLEAPSLKRLDLSHMDIKHADIEKMLRRSSAGLMMLTVYWPAMDQGDNIIALLHSPAMRHLRVVRYECAYPGASEFGWEESFDLRPSVPSHMYYTTRYAEAEEYYRMICTTTNPGVV</sequence>
<dbReference type="Proteomes" id="UP000007431">
    <property type="component" value="Unassembled WGS sequence"/>
</dbReference>
<dbReference type="GeneID" id="9589509"/>
<evidence type="ECO:0000313" key="1">
    <source>
        <dbReference type="EMBL" id="EFJ02077.1"/>
    </source>
</evidence>
<dbReference type="HOGENOM" id="CLU_048631_0_0_1"/>
<dbReference type="VEuPathDB" id="FungiDB:SCHCODRAFT_02557911"/>
<dbReference type="SUPFAM" id="SSF52047">
    <property type="entry name" value="RNI-like"/>
    <property type="match status" value="1"/>
</dbReference>